<dbReference type="Proteomes" id="UP001596547">
    <property type="component" value="Unassembled WGS sequence"/>
</dbReference>
<proteinExistence type="predicted"/>
<organism evidence="3 4">
    <name type="scientific">Halomarina halobia</name>
    <dbReference type="NCBI Taxonomy" id="3033386"/>
    <lineage>
        <taxon>Archaea</taxon>
        <taxon>Methanobacteriati</taxon>
        <taxon>Methanobacteriota</taxon>
        <taxon>Stenosarchaea group</taxon>
        <taxon>Halobacteria</taxon>
        <taxon>Halobacteriales</taxon>
        <taxon>Natronomonadaceae</taxon>
        <taxon>Halomarina</taxon>
    </lineage>
</organism>
<dbReference type="EC" id="2.1.1.-" evidence="3"/>
<protein>
    <submittedName>
        <fullName evidence="3">Class I SAM-dependent methyltransferase</fullName>
        <ecNumber evidence="3">2.1.1.-</ecNumber>
    </submittedName>
</protein>
<keyword evidence="3" id="KW-0489">Methyltransferase</keyword>
<dbReference type="AlphaFoldDB" id="A0ABD6A8G2"/>
<evidence type="ECO:0000256" key="1">
    <source>
        <dbReference type="ARBA" id="ARBA00022679"/>
    </source>
</evidence>
<keyword evidence="1 3" id="KW-0808">Transferase</keyword>
<gene>
    <name evidence="3" type="ORF">ACFQPE_08585</name>
</gene>
<evidence type="ECO:0000313" key="3">
    <source>
        <dbReference type="EMBL" id="MFC7316848.1"/>
    </source>
</evidence>
<dbReference type="Pfam" id="PF13649">
    <property type="entry name" value="Methyltransf_25"/>
    <property type="match status" value="1"/>
</dbReference>
<dbReference type="SUPFAM" id="SSF53335">
    <property type="entry name" value="S-adenosyl-L-methionine-dependent methyltransferases"/>
    <property type="match status" value="1"/>
</dbReference>
<sequence length="194" mass="21403">MDEFRNTAKPDDDWWRALWPDPRGTLRALGVTDGSLLDCCCGDGFFTIPAAALVDGPVYALDLDPELLDDLDRRAAAADRRVETIRGDARAVDDLLAERVGTVLLANTLHGVPEPTELARRIRAALRDRGRFVVVNWHDRPATETTVLGEPRGPPEALRMSPDETVAAVEPAGFETVETVELEPYHYGVVFERA</sequence>
<dbReference type="EMBL" id="JBHTBF010000002">
    <property type="protein sequence ID" value="MFC7316848.1"/>
    <property type="molecule type" value="Genomic_DNA"/>
</dbReference>
<dbReference type="PANTHER" id="PTHR43861">
    <property type="entry name" value="TRANS-ACONITATE 2-METHYLTRANSFERASE-RELATED"/>
    <property type="match status" value="1"/>
</dbReference>
<name>A0ABD6A8G2_9EURY</name>
<dbReference type="GeneID" id="79316499"/>
<accession>A0ABD6A8G2</accession>
<dbReference type="InterPro" id="IPR029063">
    <property type="entry name" value="SAM-dependent_MTases_sf"/>
</dbReference>
<dbReference type="CDD" id="cd02440">
    <property type="entry name" value="AdoMet_MTases"/>
    <property type="match status" value="1"/>
</dbReference>
<evidence type="ECO:0000259" key="2">
    <source>
        <dbReference type="Pfam" id="PF13649"/>
    </source>
</evidence>
<dbReference type="GO" id="GO:0008168">
    <property type="term" value="F:methyltransferase activity"/>
    <property type="evidence" value="ECO:0007669"/>
    <property type="project" value="UniProtKB-KW"/>
</dbReference>
<dbReference type="Gene3D" id="3.40.50.150">
    <property type="entry name" value="Vaccinia Virus protein VP39"/>
    <property type="match status" value="1"/>
</dbReference>
<reference evidence="3 4" key="1">
    <citation type="journal article" date="2019" name="Int. J. Syst. Evol. Microbiol.">
        <title>The Global Catalogue of Microorganisms (GCM) 10K type strain sequencing project: providing services to taxonomists for standard genome sequencing and annotation.</title>
        <authorList>
            <consortium name="The Broad Institute Genomics Platform"/>
            <consortium name="The Broad Institute Genome Sequencing Center for Infectious Disease"/>
            <person name="Wu L."/>
            <person name="Ma J."/>
        </authorList>
    </citation>
    <scope>NUCLEOTIDE SEQUENCE [LARGE SCALE GENOMIC DNA]</scope>
    <source>
        <strain evidence="3 4">PSR21</strain>
    </source>
</reference>
<feature type="domain" description="Methyltransferase" evidence="2">
    <location>
        <begin position="37"/>
        <end position="130"/>
    </location>
</feature>
<dbReference type="RefSeq" id="WP_276303891.1">
    <property type="nucleotide sequence ID" value="NZ_CP119992.1"/>
</dbReference>
<comment type="caution">
    <text evidence="3">The sequence shown here is derived from an EMBL/GenBank/DDBJ whole genome shotgun (WGS) entry which is preliminary data.</text>
</comment>
<dbReference type="InterPro" id="IPR041698">
    <property type="entry name" value="Methyltransf_25"/>
</dbReference>
<evidence type="ECO:0000313" key="4">
    <source>
        <dbReference type="Proteomes" id="UP001596547"/>
    </source>
</evidence>
<dbReference type="GO" id="GO:0032259">
    <property type="term" value="P:methylation"/>
    <property type="evidence" value="ECO:0007669"/>
    <property type="project" value="UniProtKB-KW"/>
</dbReference>
<keyword evidence="4" id="KW-1185">Reference proteome</keyword>